<dbReference type="RefSeq" id="WP_003354326.1">
    <property type="nucleotide sequence ID" value="NZ_JH414755.1"/>
</dbReference>
<dbReference type="EMBL" id="ACWF01000104">
    <property type="protein sequence ID" value="EHL77933.1"/>
    <property type="molecule type" value="Genomic_DNA"/>
</dbReference>
<dbReference type="HOGENOM" id="CLU_1335316_0_0_9"/>
<keyword evidence="4" id="KW-1185">Reference proteome</keyword>
<keyword evidence="2" id="KW-0812">Transmembrane</keyword>
<feature type="compositionally biased region" description="Basic and acidic residues" evidence="1">
    <location>
        <begin position="127"/>
        <end position="139"/>
    </location>
</feature>
<feature type="region of interest" description="Disordered" evidence="1">
    <location>
        <begin position="172"/>
        <end position="205"/>
    </location>
</feature>
<reference evidence="3 4" key="1">
    <citation type="submission" date="2011-09" db="EMBL/GenBank/DDBJ databases">
        <title>The Genome Sequence of Bacillus smithii 7_3_47FAA.</title>
        <authorList>
            <consortium name="The Broad Institute Genome Sequencing Platform"/>
            <person name="Earl A."/>
            <person name="Ward D."/>
            <person name="Feldgarden M."/>
            <person name="Gevers D."/>
            <person name="Daigneault M."/>
            <person name="Strauss J."/>
            <person name="Allen-Vercoe E."/>
            <person name="Young S.K."/>
            <person name="Zeng Q."/>
            <person name="Gargeya S."/>
            <person name="Fitzgerald M."/>
            <person name="Haas B."/>
            <person name="Abouelleil A."/>
            <person name="Alvarado L."/>
            <person name="Arachchi H.M."/>
            <person name="Berlin A."/>
            <person name="Brown A."/>
            <person name="Chapman S.B."/>
            <person name="Chen Z."/>
            <person name="Dunbar C."/>
            <person name="Freedman E."/>
            <person name="Gearin G."/>
            <person name="Goldberg J."/>
            <person name="Griggs A."/>
            <person name="Gujja S."/>
            <person name="Heiman D."/>
            <person name="Howarth C."/>
            <person name="Larson L."/>
            <person name="Lui A."/>
            <person name="MacDonald P.J.P."/>
            <person name="Montmayeur A."/>
            <person name="Murphy C."/>
            <person name="Neiman D."/>
            <person name="Pearson M."/>
            <person name="Priest M."/>
            <person name="Roberts A."/>
            <person name="Saif S."/>
            <person name="Shea T."/>
            <person name="Shenoy N."/>
            <person name="Sisk P."/>
            <person name="Stolte C."/>
            <person name="Sykes S."/>
            <person name="Wortman J."/>
            <person name="Nusbaum C."/>
            <person name="Birren B."/>
        </authorList>
    </citation>
    <scope>NUCLEOTIDE SEQUENCE [LARGE SCALE GENOMIC DNA]</scope>
    <source>
        <strain evidence="3 4">7_3_47FAA</strain>
    </source>
</reference>
<evidence type="ECO:0000313" key="3">
    <source>
        <dbReference type="EMBL" id="EHL77933.1"/>
    </source>
</evidence>
<comment type="caution">
    <text evidence="3">The sequence shown here is derived from an EMBL/GenBank/DDBJ whole genome shotgun (WGS) entry which is preliminary data.</text>
</comment>
<name>G9QLR5_9BACI</name>
<feature type="region of interest" description="Disordered" evidence="1">
    <location>
        <begin position="118"/>
        <end position="140"/>
    </location>
</feature>
<evidence type="ECO:0000313" key="4">
    <source>
        <dbReference type="Proteomes" id="UP000011747"/>
    </source>
</evidence>
<feature type="transmembrane region" description="Helical" evidence="2">
    <location>
        <begin position="62"/>
        <end position="80"/>
    </location>
</feature>
<evidence type="ECO:0000256" key="2">
    <source>
        <dbReference type="SAM" id="Phobius"/>
    </source>
</evidence>
<evidence type="ECO:0000256" key="1">
    <source>
        <dbReference type="SAM" id="MobiDB-lite"/>
    </source>
</evidence>
<feature type="transmembrane region" description="Helical" evidence="2">
    <location>
        <begin position="12"/>
        <end position="33"/>
    </location>
</feature>
<feature type="transmembrane region" description="Helical" evidence="2">
    <location>
        <begin position="40"/>
        <end position="56"/>
    </location>
</feature>
<keyword evidence="2" id="KW-0472">Membrane</keyword>
<dbReference type="AlphaFoldDB" id="G9QLR5"/>
<organism evidence="3 4">
    <name type="scientific">Bacillus smithii 7_3_47FAA</name>
    <dbReference type="NCBI Taxonomy" id="665952"/>
    <lineage>
        <taxon>Bacteria</taxon>
        <taxon>Bacillati</taxon>
        <taxon>Bacillota</taxon>
        <taxon>Bacilli</taxon>
        <taxon>Bacillales</taxon>
        <taxon>Bacillaceae</taxon>
        <taxon>Bacillus</taxon>
    </lineage>
</organism>
<sequence length="205" mass="23532">MNFIFGGIMKTILSFVIPIIVFSCLFYMIPLSMSKRHKRYLIIASIFCFLIAKVAFLIFPNAVAVVIAFLFILCLTILLYPREPWFEDNPGVDPFELAEPKFDYNELREKAAMADNLDIPIQPNGGLKEDRPDSLRDELTAPPLDTEYDLSMISALNEDESMQEMYQKRFEALKEEADPLQQNESSFEDILAQRNNKTDEKGDLS</sequence>
<dbReference type="Proteomes" id="UP000011747">
    <property type="component" value="Unassembled WGS sequence"/>
</dbReference>
<feature type="compositionally biased region" description="Basic and acidic residues" evidence="1">
    <location>
        <begin position="196"/>
        <end position="205"/>
    </location>
</feature>
<protein>
    <submittedName>
        <fullName evidence="3">Uncharacterized protein</fullName>
    </submittedName>
</protein>
<gene>
    <name evidence="3" type="ORF">HMPREF1015_03158</name>
</gene>
<dbReference type="PATRIC" id="fig|665952.3.peg.2001"/>
<keyword evidence="2" id="KW-1133">Transmembrane helix</keyword>
<accession>G9QLR5</accession>
<proteinExistence type="predicted"/>